<feature type="repeat" description="ANK" evidence="3">
    <location>
        <begin position="64"/>
        <end position="96"/>
    </location>
</feature>
<keyword evidence="1" id="KW-0677">Repeat</keyword>
<dbReference type="AlphaFoldDB" id="A0A2A4K190"/>
<feature type="repeat" description="ANK" evidence="3">
    <location>
        <begin position="131"/>
        <end position="163"/>
    </location>
</feature>
<evidence type="ECO:0000256" key="1">
    <source>
        <dbReference type="ARBA" id="ARBA00022737"/>
    </source>
</evidence>
<dbReference type="InterPro" id="IPR036770">
    <property type="entry name" value="Ankyrin_rpt-contain_sf"/>
</dbReference>
<gene>
    <name evidence="4" type="ORF">B5V51_6211</name>
</gene>
<dbReference type="PROSITE" id="PS50297">
    <property type="entry name" value="ANK_REP_REGION"/>
    <property type="match status" value="3"/>
</dbReference>
<reference evidence="4" key="1">
    <citation type="submission" date="2017-09" db="EMBL/GenBank/DDBJ databases">
        <title>Contemporary evolution of a Lepidopteran species, Heliothis virescens, in response to modern agricultural practices.</title>
        <authorList>
            <person name="Fritz M.L."/>
            <person name="Deyonke A.M."/>
            <person name="Papanicolaou A."/>
            <person name="Micinski S."/>
            <person name="Westbrook J."/>
            <person name="Gould F."/>
        </authorList>
    </citation>
    <scope>NUCLEOTIDE SEQUENCE [LARGE SCALE GENOMIC DNA]</scope>
    <source>
        <strain evidence="4">HvINT-</strain>
        <tissue evidence="4">Whole body</tissue>
    </source>
</reference>
<dbReference type="EMBL" id="NWSH01000276">
    <property type="protein sequence ID" value="PCG77829.1"/>
    <property type="molecule type" value="Genomic_DNA"/>
</dbReference>
<feature type="repeat" description="ANK" evidence="3">
    <location>
        <begin position="98"/>
        <end position="130"/>
    </location>
</feature>
<dbReference type="SMART" id="SM00248">
    <property type="entry name" value="ANK"/>
    <property type="match status" value="4"/>
</dbReference>
<dbReference type="PROSITE" id="PS50088">
    <property type="entry name" value="ANK_REPEAT"/>
    <property type="match status" value="3"/>
</dbReference>
<evidence type="ECO:0000256" key="2">
    <source>
        <dbReference type="ARBA" id="ARBA00023043"/>
    </source>
</evidence>
<dbReference type="Gene3D" id="1.25.40.20">
    <property type="entry name" value="Ankyrin repeat-containing domain"/>
    <property type="match status" value="1"/>
</dbReference>
<proteinExistence type="predicted"/>
<dbReference type="PANTHER" id="PTHR24171:SF9">
    <property type="entry name" value="ANKYRIN REPEAT DOMAIN-CONTAINING PROTEIN 39"/>
    <property type="match status" value="1"/>
</dbReference>
<organism evidence="4">
    <name type="scientific">Heliothis virescens</name>
    <name type="common">Tobacco budworm moth</name>
    <dbReference type="NCBI Taxonomy" id="7102"/>
    <lineage>
        <taxon>Eukaryota</taxon>
        <taxon>Metazoa</taxon>
        <taxon>Ecdysozoa</taxon>
        <taxon>Arthropoda</taxon>
        <taxon>Hexapoda</taxon>
        <taxon>Insecta</taxon>
        <taxon>Pterygota</taxon>
        <taxon>Neoptera</taxon>
        <taxon>Endopterygota</taxon>
        <taxon>Lepidoptera</taxon>
        <taxon>Glossata</taxon>
        <taxon>Ditrysia</taxon>
        <taxon>Noctuoidea</taxon>
        <taxon>Noctuidae</taxon>
        <taxon>Heliothinae</taxon>
        <taxon>Heliothis</taxon>
    </lineage>
</organism>
<dbReference type="PRINTS" id="PR01415">
    <property type="entry name" value="ANKYRIN"/>
</dbReference>
<accession>A0A2A4K190</accession>
<sequence>MDHGKNCDHSNCTHANASVTQTLSEMHWERGLWYAAFYGDEERVISLINKAGNSKNIVNTPDDSGYMPLHYAARKGYVNICKILLQNGALIDAKTKSGQATPLLKAAAAGKIETIKFLIHSGASVDVQDADGQTVLHKAVENKHLDLVKFLVETYPKLNTMKDIKGHCPSDYMSYPKE</sequence>
<comment type="caution">
    <text evidence="4">The sequence shown here is derived from an EMBL/GenBank/DDBJ whole genome shotgun (WGS) entry which is preliminary data.</text>
</comment>
<name>A0A2A4K190_HELVI</name>
<dbReference type="InterPro" id="IPR002110">
    <property type="entry name" value="Ankyrin_rpt"/>
</dbReference>
<evidence type="ECO:0000256" key="3">
    <source>
        <dbReference type="PROSITE-ProRule" id="PRU00023"/>
    </source>
</evidence>
<keyword evidence="2 3" id="KW-0040">ANK repeat</keyword>
<dbReference type="SUPFAM" id="SSF48403">
    <property type="entry name" value="Ankyrin repeat"/>
    <property type="match status" value="1"/>
</dbReference>
<dbReference type="STRING" id="7102.A0A2A4K190"/>
<dbReference type="Pfam" id="PF12796">
    <property type="entry name" value="Ank_2"/>
    <property type="match status" value="1"/>
</dbReference>
<evidence type="ECO:0000313" key="4">
    <source>
        <dbReference type="EMBL" id="PCG77829.1"/>
    </source>
</evidence>
<protein>
    <submittedName>
        <fullName evidence="4">Uncharacterized protein</fullName>
    </submittedName>
</protein>
<dbReference type="PANTHER" id="PTHR24171">
    <property type="entry name" value="ANKYRIN REPEAT DOMAIN-CONTAINING PROTEIN 39-RELATED"/>
    <property type="match status" value="1"/>
</dbReference>
<dbReference type="Pfam" id="PF13637">
    <property type="entry name" value="Ank_4"/>
    <property type="match status" value="1"/>
</dbReference>